<dbReference type="PROSITE" id="PS50110">
    <property type="entry name" value="RESPONSE_REGULATORY"/>
    <property type="match status" value="1"/>
</dbReference>
<evidence type="ECO:0000313" key="6">
    <source>
        <dbReference type="Proteomes" id="UP000537130"/>
    </source>
</evidence>
<dbReference type="InterPro" id="IPR011006">
    <property type="entry name" value="CheY-like_superfamily"/>
</dbReference>
<dbReference type="PANTHER" id="PTHR45339">
    <property type="entry name" value="HYBRID SIGNAL TRANSDUCTION HISTIDINE KINASE J"/>
    <property type="match status" value="1"/>
</dbReference>
<keyword evidence="2" id="KW-0902">Two-component regulatory system</keyword>
<protein>
    <submittedName>
        <fullName evidence="5">CheY-like chemotaxis protein</fullName>
    </submittedName>
</protein>
<evidence type="ECO:0000256" key="1">
    <source>
        <dbReference type="ARBA" id="ARBA00022553"/>
    </source>
</evidence>
<accession>A0A7W4W4A7</accession>
<keyword evidence="1 3" id="KW-0597">Phosphoprotein</keyword>
<evidence type="ECO:0000256" key="2">
    <source>
        <dbReference type="ARBA" id="ARBA00023012"/>
    </source>
</evidence>
<dbReference type="InterPro" id="IPR001789">
    <property type="entry name" value="Sig_transdc_resp-reg_receiver"/>
</dbReference>
<dbReference type="SUPFAM" id="SSF52172">
    <property type="entry name" value="CheY-like"/>
    <property type="match status" value="1"/>
</dbReference>
<evidence type="ECO:0000256" key="3">
    <source>
        <dbReference type="PROSITE-ProRule" id="PRU00169"/>
    </source>
</evidence>
<comment type="caution">
    <text evidence="5">The sequence shown here is derived from an EMBL/GenBank/DDBJ whole genome shotgun (WGS) entry which is preliminary data.</text>
</comment>
<dbReference type="Gene3D" id="3.40.50.2300">
    <property type="match status" value="1"/>
</dbReference>
<dbReference type="EMBL" id="JACHWY010000001">
    <property type="protein sequence ID" value="MBB3047154.1"/>
    <property type="molecule type" value="Genomic_DNA"/>
</dbReference>
<proteinExistence type="predicted"/>
<sequence length="123" mass="14039">MTQRILIAEDDEVNQNILMRQLKRFGYSADLAEDGSKALALWKEQAYDLVITDLHMPNMDGYDLCKAIRELEKTDNRPRTAVVMLTANAFGEAQNDIQASGIDDFLTKPLRLPEIKQALEKWL</sequence>
<evidence type="ECO:0000259" key="4">
    <source>
        <dbReference type="PROSITE" id="PS50110"/>
    </source>
</evidence>
<dbReference type="PANTHER" id="PTHR45339:SF1">
    <property type="entry name" value="HYBRID SIGNAL TRANSDUCTION HISTIDINE KINASE J"/>
    <property type="match status" value="1"/>
</dbReference>
<dbReference type="SMART" id="SM00448">
    <property type="entry name" value="REC"/>
    <property type="match status" value="1"/>
</dbReference>
<gene>
    <name evidence="5" type="ORF">FHR99_001390</name>
</gene>
<feature type="domain" description="Response regulatory" evidence="4">
    <location>
        <begin position="4"/>
        <end position="123"/>
    </location>
</feature>
<evidence type="ECO:0000313" key="5">
    <source>
        <dbReference type="EMBL" id="MBB3047154.1"/>
    </source>
</evidence>
<dbReference type="GO" id="GO:0000160">
    <property type="term" value="P:phosphorelay signal transduction system"/>
    <property type="evidence" value="ECO:0007669"/>
    <property type="project" value="UniProtKB-KW"/>
</dbReference>
<keyword evidence="6" id="KW-1185">Reference proteome</keyword>
<name>A0A7W4W4A7_9GAMM</name>
<dbReference type="CDD" id="cd17546">
    <property type="entry name" value="REC_hyHK_CKI1_RcsC-like"/>
    <property type="match status" value="1"/>
</dbReference>
<dbReference type="AlphaFoldDB" id="A0A7W4W4A7"/>
<dbReference type="Proteomes" id="UP000537130">
    <property type="component" value="Unassembled WGS sequence"/>
</dbReference>
<dbReference type="RefSeq" id="WP_183409793.1">
    <property type="nucleotide sequence ID" value="NZ_JACHWY010000001.1"/>
</dbReference>
<dbReference type="Pfam" id="PF00072">
    <property type="entry name" value="Response_reg"/>
    <property type="match status" value="1"/>
</dbReference>
<organism evidence="5 6">
    <name type="scientific">Litorivivens lipolytica</name>
    <dbReference type="NCBI Taxonomy" id="1524264"/>
    <lineage>
        <taxon>Bacteria</taxon>
        <taxon>Pseudomonadati</taxon>
        <taxon>Pseudomonadota</taxon>
        <taxon>Gammaproteobacteria</taxon>
        <taxon>Litorivivens</taxon>
    </lineage>
</organism>
<reference evidence="5 6" key="1">
    <citation type="submission" date="2020-08" db="EMBL/GenBank/DDBJ databases">
        <title>Genomic Encyclopedia of Type Strains, Phase III (KMG-III): the genomes of soil and plant-associated and newly described type strains.</title>
        <authorList>
            <person name="Whitman W."/>
        </authorList>
    </citation>
    <scope>NUCLEOTIDE SEQUENCE [LARGE SCALE GENOMIC DNA]</scope>
    <source>
        <strain evidence="5 6">CECT 8654</strain>
    </source>
</reference>
<feature type="modified residue" description="4-aspartylphosphate" evidence="3">
    <location>
        <position position="53"/>
    </location>
</feature>